<sequence>MRRLINFAVVLAALSLVPSIAARTSLPEAALSLFEYSMQVQDSRYDSHYNYIWYQDKGPWSVRFTAWYVAGLLYRNEGSDLQHAKAALENIMACQMIEDFDSAWYGTFKLSPDQPTPDSVLYHPKIYTTYDPNWREFIGTQLVQIIEEFESLLDDELVQMVETSLEHAAIGAMRRNGSYPEDDNLTIGYSNPQLMRALVVGWIGNRKNNDTFIDFANQHGDLTLQLFQANGSNTLGEYNAPTYYGMDTWALAANIKYGPKNATMTKNAEFIMVELWKDIAAHYNQFLGNLAGPYDRAYTRDMTEHSAILSMFWWGMYGREYGLQPPKGESDLLFDIAQGAALSLVMETAKNVIPADVHEALTSPFTSEPRFLNKTIREDLSTDYTRIATSWISKELMIGAEQVDETKNRGDQFVPAIVHWASDKDHKPYPYSGFLSLYPSASTIKAVAGPNKLTISYPNSTQQGADIFTFALSGIPPSWMLGGNRITGFDQLPCLYVEVDAPGLEKLPVTYGEQLRDH</sequence>
<evidence type="ECO:0000313" key="3">
    <source>
        <dbReference type="Proteomes" id="UP000800200"/>
    </source>
</evidence>
<proteinExistence type="predicted"/>
<organism evidence="2 3">
    <name type="scientific">Zopfia rhizophila CBS 207.26</name>
    <dbReference type="NCBI Taxonomy" id="1314779"/>
    <lineage>
        <taxon>Eukaryota</taxon>
        <taxon>Fungi</taxon>
        <taxon>Dikarya</taxon>
        <taxon>Ascomycota</taxon>
        <taxon>Pezizomycotina</taxon>
        <taxon>Dothideomycetes</taxon>
        <taxon>Dothideomycetes incertae sedis</taxon>
        <taxon>Zopfiaceae</taxon>
        <taxon>Zopfia</taxon>
    </lineage>
</organism>
<evidence type="ECO:0000313" key="2">
    <source>
        <dbReference type="EMBL" id="KAF2188864.1"/>
    </source>
</evidence>
<evidence type="ECO:0000256" key="1">
    <source>
        <dbReference type="SAM" id="SignalP"/>
    </source>
</evidence>
<dbReference type="OrthoDB" id="2580323at2759"/>
<reference evidence="2" key="1">
    <citation type="journal article" date="2020" name="Stud. Mycol.">
        <title>101 Dothideomycetes genomes: a test case for predicting lifestyles and emergence of pathogens.</title>
        <authorList>
            <person name="Haridas S."/>
            <person name="Albert R."/>
            <person name="Binder M."/>
            <person name="Bloem J."/>
            <person name="Labutti K."/>
            <person name="Salamov A."/>
            <person name="Andreopoulos B."/>
            <person name="Baker S."/>
            <person name="Barry K."/>
            <person name="Bills G."/>
            <person name="Bluhm B."/>
            <person name="Cannon C."/>
            <person name="Castanera R."/>
            <person name="Culley D."/>
            <person name="Daum C."/>
            <person name="Ezra D."/>
            <person name="Gonzalez J."/>
            <person name="Henrissat B."/>
            <person name="Kuo A."/>
            <person name="Liang C."/>
            <person name="Lipzen A."/>
            <person name="Lutzoni F."/>
            <person name="Magnuson J."/>
            <person name="Mondo S."/>
            <person name="Nolan M."/>
            <person name="Ohm R."/>
            <person name="Pangilinan J."/>
            <person name="Park H.-J."/>
            <person name="Ramirez L."/>
            <person name="Alfaro M."/>
            <person name="Sun H."/>
            <person name="Tritt A."/>
            <person name="Yoshinaga Y."/>
            <person name="Zwiers L.-H."/>
            <person name="Turgeon B."/>
            <person name="Goodwin S."/>
            <person name="Spatafora J."/>
            <person name="Crous P."/>
            <person name="Grigoriev I."/>
        </authorList>
    </citation>
    <scope>NUCLEOTIDE SEQUENCE</scope>
    <source>
        <strain evidence="2">CBS 207.26</strain>
    </source>
</reference>
<keyword evidence="1" id="KW-0732">Signal</keyword>
<feature type="signal peptide" evidence="1">
    <location>
        <begin position="1"/>
        <end position="22"/>
    </location>
</feature>
<name>A0A6A6EAM2_9PEZI</name>
<feature type="chain" id="PRO_5025625062" description="Linalool dehydratase/isomerase domain-containing protein" evidence="1">
    <location>
        <begin position="23"/>
        <end position="518"/>
    </location>
</feature>
<accession>A0A6A6EAM2</accession>
<dbReference type="PANTHER" id="PTHR40616">
    <property type="entry name" value="LINALOOL DEHYDRATASE_ISOMERASE DOMAIN-CONTAINING PROTEIN"/>
    <property type="match status" value="1"/>
</dbReference>
<protein>
    <recommendedName>
        <fullName evidence="4">Linalool dehydratase/isomerase domain-containing protein</fullName>
    </recommendedName>
</protein>
<dbReference type="AlphaFoldDB" id="A0A6A6EAM2"/>
<keyword evidence="3" id="KW-1185">Reference proteome</keyword>
<gene>
    <name evidence="2" type="ORF">K469DRAFT_724231</name>
</gene>
<dbReference type="PANTHER" id="PTHR40616:SF1">
    <property type="entry name" value="LINALOOL DEHYDRATASE_ISOMERASE DOMAIN-CONTAINING PROTEIN"/>
    <property type="match status" value="1"/>
</dbReference>
<dbReference type="EMBL" id="ML994622">
    <property type="protein sequence ID" value="KAF2188864.1"/>
    <property type="molecule type" value="Genomic_DNA"/>
</dbReference>
<dbReference type="Proteomes" id="UP000800200">
    <property type="component" value="Unassembled WGS sequence"/>
</dbReference>
<evidence type="ECO:0008006" key="4">
    <source>
        <dbReference type="Google" id="ProtNLM"/>
    </source>
</evidence>